<organism evidence="2 3">
    <name type="scientific">Parasphingorhabdus cellanae</name>
    <dbReference type="NCBI Taxonomy" id="2806553"/>
    <lineage>
        <taxon>Bacteria</taxon>
        <taxon>Pseudomonadati</taxon>
        <taxon>Pseudomonadota</taxon>
        <taxon>Alphaproteobacteria</taxon>
        <taxon>Sphingomonadales</taxon>
        <taxon>Sphingomonadaceae</taxon>
        <taxon>Parasphingorhabdus</taxon>
    </lineage>
</organism>
<reference evidence="2 3" key="1">
    <citation type="submission" date="2021-03" db="EMBL/GenBank/DDBJ databases">
        <title>Complete genome of Parasphingorhabdus_sp.JHSY0214.</title>
        <authorList>
            <person name="Yoo J.H."/>
            <person name="Bae J.W."/>
        </authorList>
    </citation>
    <scope>NUCLEOTIDE SEQUENCE [LARGE SCALE GENOMIC DNA]</scope>
    <source>
        <strain evidence="2 3">JHSY0214</strain>
    </source>
</reference>
<feature type="signal peptide" evidence="1">
    <location>
        <begin position="1"/>
        <end position="20"/>
    </location>
</feature>
<name>A0ABX7T956_9SPHN</name>
<dbReference type="RefSeq" id="WP_207989726.1">
    <property type="nucleotide sequence ID" value="NZ_CP071794.1"/>
</dbReference>
<accession>A0ABX7T956</accession>
<dbReference type="EMBL" id="CP071794">
    <property type="protein sequence ID" value="QTD57337.1"/>
    <property type="molecule type" value="Genomic_DNA"/>
</dbReference>
<evidence type="ECO:0000256" key="1">
    <source>
        <dbReference type="SAM" id="SignalP"/>
    </source>
</evidence>
<keyword evidence="3" id="KW-1185">Reference proteome</keyword>
<evidence type="ECO:0000313" key="2">
    <source>
        <dbReference type="EMBL" id="QTD57337.1"/>
    </source>
</evidence>
<proteinExistence type="predicted"/>
<dbReference type="Proteomes" id="UP000663923">
    <property type="component" value="Chromosome"/>
</dbReference>
<keyword evidence="1" id="KW-0732">Signal</keyword>
<sequence>MFRYLSILMTGVLLTTVPFSFDLGQSAAHAQSKKAVKEKAVNEGPAVRRVRKEFDQRTAASIEGINLGVYEKLYDELVENRETLKKQAELYSPDRSYPSKEREQYAAGRFADINAAQQITDKYIIAIRDAHDVESLRSRIESLRQQCENEKADKLLERIKNLIPEFKKRWQAAKLAGSHSKIDSESAFYEYDRARNFYLIAKSYPRKKCKIKNNSGDSDSGGEVIELDDIGGEPDAEQVELDPCERVDGRLNPMNASECRAWAPVLGTWVNRQYGGSITFRLRSDRTVSAYIGNTNERMRYYGYENGMEILHGWGLAGSNGATWLVWANGGFEFAAKMPGRKPGQTFGQAAWNRSGTIFVDKKNPNSISLPGQLKWRLSNGTAWVRQQ</sequence>
<gene>
    <name evidence="2" type="ORF">J4G78_07340</name>
</gene>
<feature type="chain" id="PRO_5046091413" evidence="1">
    <location>
        <begin position="21"/>
        <end position="388"/>
    </location>
</feature>
<protein>
    <submittedName>
        <fullName evidence="2">Uncharacterized protein</fullName>
    </submittedName>
</protein>
<evidence type="ECO:0000313" key="3">
    <source>
        <dbReference type="Proteomes" id="UP000663923"/>
    </source>
</evidence>